<protein>
    <submittedName>
        <fullName evidence="2">Uncharacterized protein</fullName>
    </submittedName>
</protein>
<comment type="caution">
    <text evidence="2">The sequence shown here is derived from an EMBL/GenBank/DDBJ whole genome shotgun (WGS) entry which is preliminary data.</text>
</comment>
<keyword evidence="1" id="KW-0732">Signal</keyword>
<name>A0A9Q0N8D5_9DIPT</name>
<reference evidence="2" key="1">
    <citation type="submission" date="2022-07" db="EMBL/GenBank/DDBJ databases">
        <authorList>
            <person name="Trinca V."/>
            <person name="Uliana J.V.C."/>
            <person name="Torres T.T."/>
            <person name="Ward R.J."/>
            <person name="Monesi N."/>
        </authorList>
    </citation>
    <scope>NUCLEOTIDE SEQUENCE</scope>
    <source>
        <strain evidence="2">HSMRA1968</strain>
        <tissue evidence="2">Whole embryos</tissue>
    </source>
</reference>
<sequence length="222" mass="25162">MKHWLLVIVLLGVFAVHVNLSKVTDSIDEDADDPEVDVQMLSFVVQKMNKTELGKRGQYKARPAVWTAGGKQYVSFTTKLKKNADPKRVYKDIVDYMAASVRNAKSKYKLNGNELTVIFEGLHFSDLKPKSPIQNLIEVLQKFKKASLGGYECEPTAIYETKKGWQHVHILIYLNGSDCKTATNAVYGYLNDNNYLDKSTKKKVTCFKSTAIMKLRQKDSTK</sequence>
<evidence type="ECO:0000256" key="1">
    <source>
        <dbReference type="SAM" id="SignalP"/>
    </source>
</evidence>
<evidence type="ECO:0000313" key="3">
    <source>
        <dbReference type="Proteomes" id="UP001151699"/>
    </source>
</evidence>
<organism evidence="2 3">
    <name type="scientific">Pseudolycoriella hygida</name>
    <dbReference type="NCBI Taxonomy" id="35572"/>
    <lineage>
        <taxon>Eukaryota</taxon>
        <taxon>Metazoa</taxon>
        <taxon>Ecdysozoa</taxon>
        <taxon>Arthropoda</taxon>
        <taxon>Hexapoda</taxon>
        <taxon>Insecta</taxon>
        <taxon>Pterygota</taxon>
        <taxon>Neoptera</taxon>
        <taxon>Endopterygota</taxon>
        <taxon>Diptera</taxon>
        <taxon>Nematocera</taxon>
        <taxon>Sciaroidea</taxon>
        <taxon>Sciaridae</taxon>
        <taxon>Pseudolycoriella</taxon>
    </lineage>
</organism>
<accession>A0A9Q0N8D5</accession>
<dbReference type="Proteomes" id="UP001151699">
    <property type="component" value="Chromosome A"/>
</dbReference>
<keyword evidence="3" id="KW-1185">Reference proteome</keyword>
<gene>
    <name evidence="2" type="ORF">Bhyg_00886</name>
</gene>
<feature type="signal peptide" evidence="1">
    <location>
        <begin position="1"/>
        <end position="20"/>
    </location>
</feature>
<feature type="chain" id="PRO_5040381380" evidence="1">
    <location>
        <begin position="21"/>
        <end position="222"/>
    </location>
</feature>
<dbReference type="EMBL" id="WJQU01000001">
    <property type="protein sequence ID" value="KAJ6645678.1"/>
    <property type="molecule type" value="Genomic_DNA"/>
</dbReference>
<dbReference type="AlphaFoldDB" id="A0A9Q0N8D5"/>
<proteinExistence type="predicted"/>
<evidence type="ECO:0000313" key="2">
    <source>
        <dbReference type="EMBL" id="KAJ6645678.1"/>
    </source>
</evidence>